<reference evidence="3" key="1">
    <citation type="journal article" date="2015" name="Nature">
        <title>Complex archaea that bridge the gap between prokaryotes and eukaryotes.</title>
        <authorList>
            <person name="Spang A."/>
            <person name="Saw J.H."/>
            <person name="Jorgensen S.L."/>
            <person name="Zaremba-Niedzwiedzka K."/>
            <person name="Martijn J."/>
            <person name="Lind A.E."/>
            <person name="van Eijk R."/>
            <person name="Schleper C."/>
            <person name="Guy L."/>
            <person name="Ettema T.J."/>
        </authorList>
    </citation>
    <scope>NUCLEOTIDE SEQUENCE</scope>
</reference>
<dbReference type="AlphaFoldDB" id="A0A0F9S314"/>
<gene>
    <name evidence="3" type="ORF">LCGC14_0521850</name>
</gene>
<evidence type="ECO:0000313" key="3">
    <source>
        <dbReference type="EMBL" id="KKN61434.1"/>
    </source>
</evidence>
<dbReference type="PANTHER" id="PTHR30441">
    <property type="entry name" value="DUF748 DOMAIN-CONTAINING PROTEIN"/>
    <property type="match status" value="1"/>
</dbReference>
<sequence length="656" mass="70738">MKTLLKIVGVILLLCIALIVAAPFLIPTDTIFNKVSQQVEQTTGRTLTIKGDKTLSVFPALKLELNDVHFANMESGSRADMASMKQLAVHIPWFSLFGGEFKLDKFVINEPNILLETDKNGKANWQLFDAVAEQPKEQSQSGEAIKLPDNFDIELGEVAIYGGTFTYLDGLTGAKQQISDLELAILLPSLRKTLEVKGGITYMQERFELDIKLDTPAKAIEGATFNVKQTLDSRLVDLTFEGSIAGQGQDIKGQLALSGESVKRIAKWQGVELDAKDNAFNAFNVNGKMHLAGEKFNLEDLVATLDALEIKGKSEINLGKRLAVNADIDLGMLDLNPYLPEAVAKQEEPVEKNDKPAEPIVWDDTKIDLSALNSLDANVVIRSSGLKADDIKLGANQFTVALKNSVAKLSLDSFSAYEGSGKGVINLNAQQVPYKISTNFDLAGIDAQPLLTDAAGFDKLMGKGSLNWNLNTTGQSQKSFIGALNGKLGFEFADGAVKGANIAEMVRKGKELISGNFGAASEGLDTGFEESEQTDFSALTGSFNFTNGVGKNTDLSLISPLIRISGEGDVDLPQTAVNYRLVTGIVGSIEGQGTTDDSTGFKIPLRIKGPFHDVGIKLDVGNALKDEAKQKVDEAKEKAKDKAKDKIKDKLKGLFG</sequence>
<accession>A0A0F9S314</accession>
<name>A0A0F9S314_9ZZZZ</name>
<protein>
    <recommendedName>
        <fullName evidence="2">AsmA domain-containing protein</fullName>
    </recommendedName>
</protein>
<dbReference type="InterPro" id="IPR007844">
    <property type="entry name" value="AsmA"/>
</dbReference>
<proteinExistence type="predicted"/>
<feature type="domain" description="AsmA" evidence="2">
    <location>
        <begin position="1"/>
        <end position="277"/>
    </location>
</feature>
<dbReference type="GO" id="GO:0090313">
    <property type="term" value="P:regulation of protein targeting to membrane"/>
    <property type="evidence" value="ECO:0007669"/>
    <property type="project" value="TreeGrafter"/>
</dbReference>
<dbReference type="EMBL" id="LAZR01000658">
    <property type="protein sequence ID" value="KKN61434.1"/>
    <property type="molecule type" value="Genomic_DNA"/>
</dbReference>
<organism evidence="3">
    <name type="scientific">marine sediment metagenome</name>
    <dbReference type="NCBI Taxonomy" id="412755"/>
    <lineage>
        <taxon>unclassified sequences</taxon>
        <taxon>metagenomes</taxon>
        <taxon>ecological metagenomes</taxon>
    </lineage>
</organism>
<dbReference type="InterPro" id="IPR052894">
    <property type="entry name" value="AsmA-related"/>
</dbReference>
<evidence type="ECO:0000259" key="2">
    <source>
        <dbReference type="Pfam" id="PF05170"/>
    </source>
</evidence>
<dbReference type="PANTHER" id="PTHR30441:SF4">
    <property type="entry name" value="PROTEIN ASMA"/>
    <property type="match status" value="1"/>
</dbReference>
<comment type="caution">
    <text evidence="3">The sequence shown here is derived from an EMBL/GenBank/DDBJ whole genome shotgun (WGS) entry which is preliminary data.</text>
</comment>
<keyword evidence="1" id="KW-0175">Coiled coil</keyword>
<dbReference type="Pfam" id="PF05170">
    <property type="entry name" value="AsmA"/>
    <property type="match status" value="1"/>
</dbReference>
<dbReference type="GO" id="GO:0005886">
    <property type="term" value="C:plasma membrane"/>
    <property type="evidence" value="ECO:0007669"/>
    <property type="project" value="TreeGrafter"/>
</dbReference>
<evidence type="ECO:0000256" key="1">
    <source>
        <dbReference type="SAM" id="Coils"/>
    </source>
</evidence>
<feature type="coiled-coil region" evidence="1">
    <location>
        <begin position="618"/>
        <end position="645"/>
    </location>
</feature>